<dbReference type="Pfam" id="PF25573">
    <property type="entry name" value="TPR_PSMD3_N"/>
    <property type="match status" value="1"/>
</dbReference>
<proteinExistence type="predicted"/>
<dbReference type="InterPro" id="IPR045114">
    <property type="entry name" value="Csn12-like"/>
</dbReference>
<evidence type="ECO:0000313" key="2">
    <source>
        <dbReference type="EMBL" id="EEB05292.1"/>
    </source>
</evidence>
<dbReference type="InterPro" id="IPR036388">
    <property type="entry name" value="WH-like_DNA-bd_sf"/>
</dbReference>
<sequence length="433" mass="50043">MSLQSFLNTVQQSVKQKNAETIINCFVLDNSSPDIQNLTEQIAPLLQSSSKKNIKSKVKEKLSHWRGWTDLVMAFFEYLITVRELDEYKEKTWMSLKHFYTCLATCFSSQDTAWMVQLVESASKFYVNISLALDRESEGPNKYVSDTSRDVFRMFNIVLSDRQTNFKGSKREAVFTVANLLNRLYFRMQQVRLCHTIQTNIISSGVTLSLGTTAERVTFEYYTGRCYLYQHQIHQAYRHLSTAFQQCPDEAHVQKRLCLLYLIVCQLILGRSPTKQLMMQFQLEPMFSPLIACLKVGNIKGFIDALEAPNRLRWFVKRNIYLTLRDRCEIVLWRNLFRKVFLTTFSPTQKTPHVASAALLAAARFATQDDTYDEEDVECICVSLIDQGYVKGYIIHSSGTLVLKRDESFGFEPIHAVQPVVMNNDAEDKFFGR</sequence>
<dbReference type="GO" id="GO:0003690">
    <property type="term" value="F:double-stranded DNA binding"/>
    <property type="evidence" value="ECO:0000318"/>
    <property type="project" value="GO_Central"/>
</dbReference>
<dbReference type="Pfam" id="PF01399">
    <property type="entry name" value="PCI"/>
    <property type="match status" value="1"/>
</dbReference>
<evidence type="ECO:0000313" key="4">
    <source>
        <dbReference type="Proteomes" id="UP000001744"/>
    </source>
</evidence>
<dbReference type="PANTHER" id="PTHR12732:SF8">
    <property type="entry name" value="NUCLEAR MRNA EXPORT PROTEIN THP1"/>
    <property type="match status" value="1"/>
</dbReference>
<dbReference type="Proteomes" id="UP000001744">
    <property type="component" value="Unassembled WGS sequence"/>
</dbReference>
<reference evidence="2 4" key="1">
    <citation type="journal article" date="2011" name="Science">
        <title>Comparative functional genomics of the fission yeasts.</title>
        <authorList>
            <person name="Rhind N."/>
            <person name="Chen Z."/>
            <person name="Yassour M."/>
            <person name="Thompson D.A."/>
            <person name="Haas B.J."/>
            <person name="Habib N."/>
            <person name="Wapinski I."/>
            <person name="Roy S."/>
            <person name="Lin M.F."/>
            <person name="Heiman D.I."/>
            <person name="Young S.K."/>
            <person name="Furuya K."/>
            <person name="Guo Y."/>
            <person name="Pidoux A."/>
            <person name="Chen H.M."/>
            <person name="Robbertse B."/>
            <person name="Goldberg J.M."/>
            <person name="Aoki K."/>
            <person name="Bayne E.H."/>
            <person name="Berlin A.M."/>
            <person name="Desjardins C.A."/>
            <person name="Dobbs E."/>
            <person name="Dukaj L."/>
            <person name="Fan L."/>
            <person name="FitzGerald M.G."/>
            <person name="French C."/>
            <person name="Gujja S."/>
            <person name="Hansen K."/>
            <person name="Keifenheim D."/>
            <person name="Levin J.Z."/>
            <person name="Mosher R.A."/>
            <person name="Mueller C.A."/>
            <person name="Pfiffner J."/>
            <person name="Priest M."/>
            <person name="Russ C."/>
            <person name="Smialowska A."/>
            <person name="Swoboda P."/>
            <person name="Sykes S.M."/>
            <person name="Vaughn M."/>
            <person name="Vengrova S."/>
            <person name="Yoder R."/>
            <person name="Zeng Q."/>
            <person name="Allshire R."/>
            <person name="Baulcombe D."/>
            <person name="Birren B.W."/>
            <person name="Brown W."/>
            <person name="Ekwall K."/>
            <person name="Kellis M."/>
            <person name="Leatherwood J."/>
            <person name="Levin H."/>
            <person name="Margalit H."/>
            <person name="Martienssen R."/>
            <person name="Nieduszynski C.A."/>
            <person name="Spatafora J.W."/>
            <person name="Friedman N."/>
            <person name="Dalgaard J.Z."/>
            <person name="Baumann P."/>
            <person name="Niki H."/>
            <person name="Regev A."/>
            <person name="Nusbaum C."/>
        </authorList>
    </citation>
    <scope>NUCLEOTIDE SEQUENCE [LARGE SCALE GENOMIC DNA]</scope>
    <source>
        <strain evidence="4">yFS275 / FY16936</strain>
    </source>
</reference>
<dbReference type="SMART" id="SM00753">
    <property type="entry name" value="PAM"/>
    <property type="match status" value="1"/>
</dbReference>
<dbReference type="OMA" id="PQLCSNI"/>
<dbReference type="GO" id="GO:0006368">
    <property type="term" value="P:transcription elongation by RNA polymerase II"/>
    <property type="evidence" value="ECO:0000318"/>
    <property type="project" value="GO_Central"/>
</dbReference>
<dbReference type="InterPro" id="IPR000717">
    <property type="entry name" value="PCI_dom"/>
</dbReference>
<dbReference type="HOGENOM" id="CLU_031567_3_0_1"/>
<dbReference type="GO" id="GO:0003723">
    <property type="term" value="F:RNA binding"/>
    <property type="evidence" value="ECO:0000318"/>
    <property type="project" value="GO_Central"/>
</dbReference>
<dbReference type="EMBL" id="KE651166">
    <property type="protein sequence ID" value="EEB05292.1"/>
    <property type="molecule type" value="Genomic_DNA"/>
</dbReference>
<dbReference type="InterPro" id="IPR057985">
    <property type="entry name" value="TPR_PSMD3_N"/>
</dbReference>
<dbReference type="eggNOG" id="KOG2688">
    <property type="taxonomic scope" value="Eukaryota"/>
</dbReference>
<dbReference type="PANTHER" id="PTHR12732">
    <property type="entry name" value="UNCHARACTERIZED PROTEASOME COMPONENT REGION PCI-CONTAINING"/>
    <property type="match status" value="1"/>
</dbReference>
<name>B6JV91_SCHJY</name>
<evidence type="ECO:0000259" key="1">
    <source>
        <dbReference type="PROSITE" id="PS50250"/>
    </source>
</evidence>
<dbReference type="GO" id="GO:0016973">
    <property type="term" value="P:poly(A)+ mRNA export from nucleus"/>
    <property type="evidence" value="ECO:0000318"/>
    <property type="project" value="GO_Central"/>
</dbReference>
<dbReference type="OrthoDB" id="5404651at2759"/>
<dbReference type="Gene3D" id="1.10.10.10">
    <property type="entry name" value="Winged helix-like DNA-binding domain superfamily/Winged helix DNA-binding domain"/>
    <property type="match status" value="1"/>
</dbReference>
<dbReference type="GO" id="GO:0070390">
    <property type="term" value="C:transcription export complex 2"/>
    <property type="evidence" value="ECO:0000318"/>
    <property type="project" value="GO_Central"/>
</dbReference>
<dbReference type="GO" id="GO:0000973">
    <property type="term" value="P:post-transcriptional tethering of RNA polymerase II gene DNA at nuclear periphery"/>
    <property type="evidence" value="ECO:0000318"/>
    <property type="project" value="GO_Central"/>
</dbReference>
<dbReference type="STRING" id="402676.B6JV91"/>
<dbReference type="JaponicusDB" id="SJAG_00298">
    <property type="gene designation" value="pci2"/>
</dbReference>
<dbReference type="AlphaFoldDB" id="B6JV91"/>
<evidence type="ECO:0000313" key="3">
    <source>
        <dbReference type="JaponicusDB" id="SJAG_00298"/>
    </source>
</evidence>
<dbReference type="PROSITE" id="PS50250">
    <property type="entry name" value="PCI"/>
    <property type="match status" value="1"/>
</dbReference>
<organism evidence="2 4">
    <name type="scientific">Schizosaccharomyces japonicus (strain yFS275 / FY16936)</name>
    <name type="common">Fission yeast</name>
    <dbReference type="NCBI Taxonomy" id="402676"/>
    <lineage>
        <taxon>Eukaryota</taxon>
        <taxon>Fungi</taxon>
        <taxon>Dikarya</taxon>
        <taxon>Ascomycota</taxon>
        <taxon>Taphrinomycotina</taxon>
        <taxon>Schizosaccharomycetes</taxon>
        <taxon>Schizosaccharomycetales</taxon>
        <taxon>Schizosaccharomycetaceae</taxon>
        <taxon>Schizosaccharomyces</taxon>
    </lineage>
</organism>
<protein>
    <submittedName>
        <fullName evidence="2">Nuclear pore associated protein Thp1-Sac3 complex subunit</fullName>
    </submittedName>
</protein>
<dbReference type="VEuPathDB" id="FungiDB:SJAG_00298"/>
<gene>
    <name evidence="3" type="primary">pci2</name>
    <name evidence="2" type="ORF">SJAG_00298</name>
</gene>
<dbReference type="GeneID" id="7049610"/>
<keyword evidence="4" id="KW-1185">Reference proteome</keyword>
<feature type="domain" description="PCI" evidence="1">
    <location>
        <begin position="217"/>
        <end position="408"/>
    </location>
</feature>
<accession>B6JV91</accession>
<dbReference type="RefSeq" id="XP_002171585.1">
    <property type="nucleotide sequence ID" value="XM_002171549.2"/>
</dbReference>